<evidence type="ECO:0000256" key="6">
    <source>
        <dbReference type="SAM" id="Phobius"/>
    </source>
</evidence>
<gene>
    <name evidence="8" type="ORF">BSK56_10460</name>
</gene>
<dbReference type="EMBL" id="MPTB01000011">
    <property type="protein sequence ID" value="OMD48702.1"/>
    <property type="molecule type" value="Genomic_DNA"/>
</dbReference>
<reference evidence="8 9" key="1">
    <citation type="submission" date="2016-10" db="EMBL/GenBank/DDBJ databases">
        <title>Paenibacillus species isolates.</title>
        <authorList>
            <person name="Beno S.M."/>
        </authorList>
    </citation>
    <scope>NUCLEOTIDE SEQUENCE [LARGE SCALE GENOMIC DNA]</scope>
    <source>
        <strain evidence="8 9">FSL H7-0744</strain>
    </source>
</reference>
<feature type="transmembrane region" description="Helical" evidence="6">
    <location>
        <begin position="98"/>
        <end position="115"/>
    </location>
</feature>
<evidence type="ECO:0000259" key="7">
    <source>
        <dbReference type="PROSITE" id="PS50847"/>
    </source>
</evidence>
<proteinExistence type="predicted"/>
<dbReference type="Gene3D" id="2.60.40.3440">
    <property type="match status" value="1"/>
</dbReference>
<keyword evidence="6" id="KW-1133">Transmembrane helix</keyword>
<keyword evidence="9" id="KW-1185">Reference proteome</keyword>
<comment type="caution">
    <text evidence="8">The sequence shown here is derived from an EMBL/GenBank/DDBJ whole genome shotgun (WGS) entry which is preliminary data.</text>
</comment>
<dbReference type="InterPro" id="IPR019931">
    <property type="entry name" value="LPXTG_anchor"/>
</dbReference>
<keyword evidence="3" id="KW-0964">Secreted</keyword>
<evidence type="ECO:0000256" key="2">
    <source>
        <dbReference type="ARBA" id="ARBA00022512"/>
    </source>
</evidence>
<evidence type="ECO:0000256" key="1">
    <source>
        <dbReference type="ARBA" id="ARBA00004168"/>
    </source>
</evidence>
<dbReference type="PROSITE" id="PS50847">
    <property type="entry name" value="GRAM_POS_ANCHORING"/>
    <property type="match status" value="1"/>
</dbReference>
<dbReference type="Proteomes" id="UP000187412">
    <property type="component" value="Unassembled WGS sequence"/>
</dbReference>
<dbReference type="Pfam" id="PF00746">
    <property type="entry name" value="Gram_pos_anchor"/>
    <property type="match status" value="1"/>
</dbReference>
<keyword evidence="6" id="KW-0812">Transmembrane</keyword>
<name>A0ABX3HFB0_PAEBO</name>
<dbReference type="NCBIfam" id="TIGR01167">
    <property type="entry name" value="LPXTG_anchor"/>
    <property type="match status" value="1"/>
</dbReference>
<comment type="subcellular location">
    <subcellularLocation>
        <location evidence="1">Secreted</location>
        <location evidence="1">Cell wall</location>
        <topology evidence="1">Peptidoglycan-anchor</topology>
    </subcellularLocation>
</comment>
<keyword evidence="5" id="KW-0572">Peptidoglycan-anchor</keyword>
<keyword evidence="4" id="KW-0732">Signal</keyword>
<evidence type="ECO:0000256" key="4">
    <source>
        <dbReference type="ARBA" id="ARBA00022729"/>
    </source>
</evidence>
<evidence type="ECO:0000256" key="5">
    <source>
        <dbReference type="ARBA" id="ARBA00023088"/>
    </source>
</evidence>
<organism evidence="8 9">
    <name type="scientific">Paenibacillus borealis</name>
    <dbReference type="NCBI Taxonomy" id="160799"/>
    <lineage>
        <taxon>Bacteria</taxon>
        <taxon>Bacillati</taxon>
        <taxon>Bacillota</taxon>
        <taxon>Bacilli</taxon>
        <taxon>Bacillales</taxon>
        <taxon>Paenibacillaceae</taxon>
        <taxon>Paenibacillus</taxon>
    </lineage>
</organism>
<dbReference type="Pfam" id="PF17963">
    <property type="entry name" value="Big_9"/>
    <property type="match status" value="1"/>
</dbReference>
<protein>
    <recommendedName>
        <fullName evidence="7">Gram-positive cocci surface proteins LPxTG domain-containing protein</fullName>
    </recommendedName>
</protein>
<sequence>MKEIPIEGEIPLGGVPSIGSDPEHGTIVLKPDGKWKYVPDNGFTGKDKFTIIITDEDGNSEEVEIEILVDEVPTGTLQKPENQDVPNRLPQTGEESPLLFYLTGVVLVILGAGLSRRYKTRNK</sequence>
<feature type="domain" description="Gram-positive cocci surface proteins LPxTG" evidence="7">
    <location>
        <begin position="89"/>
        <end position="123"/>
    </location>
</feature>
<keyword evidence="6" id="KW-0472">Membrane</keyword>
<evidence type="ECO:0000256" key="3">
    <source>
        <dbReference type="ARBA" id="ARBA00022525"/>
    </source>
</evidence>
<keyword evidence="2" id="KW-0134">Cell wall</keyword>
<accession>A0ABX3HFB0</accession>
<evidence type="ECO:0000313" key="8">
    <source>
        <dbReference type="EMBL" id="OMD48702.1"/>
    </source>
</evidence>
<evidence type="ECO:0000313" key="9">
    <source>
        <dbReference type="Proteomes" id="UP000187412"/>
    </source>
</evidence>